<dbReference type="InterPro" id="IPR036380">
    <property type="entry name" value="Isochorismatase-like_sf"/>
</dbReference>
<dbReference type="Gene3D" id="3.40.50.850">
    <property type="entry name" value="Isochorismatase-like"/>
    <property type="match status" value="1"/>
</dbReference>
<dbReference type="SUPFAM" id="SSF52499">
    <property type="entry name" value="Isochorismatase-like hydrolases"/>
    <property type="match status" value="1"/>
</dbReference>
<dbReference type="InterPro" id="IPR050272">
    <property type="entry name" value="Isochorismatase-like_hydrls"/>
</dbReference>
<dbReference type="Pfam" id="PF00857">
    <property type="entry name" value="Isochorismatase"/>
    <property type="match status" value="1"/>
</dbReference>
<evidence type="ECO:0000313" key="4">
    <source>
        <dbReference type="Proteomes" id="UP000198397"/>
    </source>
</evidence>
<dbReference type="RefSeq" id="WP_089383807.1">
    <property type="nucleotide sequence ID" value="NZ_FZNQ01000002.1"/>
</dbReference>
<dbReference type="PANTHER" id="PTHR43540:SF1">
    <property type="entry name" value="ISOCHORISMATASE HYDROLASE"/>
    <property type="match status" value="1"/>
</dbReference>
<dbReference type="EMBL" id="FZNQ01000002">
    <property type="protein sequence ID" value="SNR31115.1"/>
    <property type="molecule type" value="Genomic_DNA"/>
</dbReference>
<dbReference type="PANTHER" id="PTHR43540">
    <property type="entry name" value="PEROXYUREIDOACRYLATE/UREIDOACRYLATE AMIDOHYDROLASE-RELATED"/>
    <property type="match status" value="1"/>
</dbReference>
<organism evidence="3 4">
    <name type="scientific">Halorubrum vacuolatum</name>
    <name type="common">Natronobacterium vacuolatum</name>
    <dbReference type="NCBI Taxonomy" id="63740"/>
    <lineage>
        <taxon>Archaea</taxon>
        <taxon>Methanobacteriati</taxon>
        <taxon>Methanobacteriota</taxon>
        <taxon>Stenosarchaea group</taxon>
        <taxon>Halobacteria</taxon>
        <taxon>Halobacteriales</taxon>
        <taxon>Haloferacaceae</taxon>
        <taxon>Halorubrum</taxon>
    </lineage>
</organism>
<evidence type="ECO:0000259" key="2">
    <source>
        <dbReference type="Pfam" id="PF00857"/>
    </source>
</evidence>
<keyword evidence="1" id="KW-0378">Hydrolase</keyword>
<feature type="domain" description="Isochorismatase-like" evidence="2">
    <location>
        <begin position="19"/>
        <end position="191"/>
    </location>
</feature>
<accession>A0A238V9Q3</accession>
<protein>
    <submittedName>
        <fullName evidence="3">Nicotinamidase-related amidase</fullName>
    </submittedName>
</protein>
<reference evidence="3 4" key="1">
    <citation type="submission" date="2017-06" db="EMBL/GenBank/DDBJ databases">
        <authorList>
            <person name="Kim H.J."/>
            <person name="Triplett B.A."/>
        </authorList>
    </citation>
    <scope>NUCLEOTIDE SEQUENCE [LARGE SCALE GENOMIC DNA]</scope>
    <source>
        <strain evidence="3 4">DSM 8800</strain>
    </source>
</reference>
<keyword evidence="4" id="KW-1185">Reference proteome</keyword>
<dbReference type="GO" id="GO:0016787">
    <property type="term" value="F:hydrolase activity"/>
    <property type="evidence" value="ECO:0007669"/>
    <property type="project" value="UniProtKB-KW"/>
</dbReference>
<dbReference type="Proteomes" id="UP000198397">
    <property type="component" value="Unassembled WGS sequence"/>
</dbReference>
<evidence type="ECO:0000256" key="1">
    <source>
        <dbReference type="ARBA" id="ARBA00022801"/>
    </source>
</evidence>
<name>A0A238V9Q3_HALVU</name>
<evidence type="ECO:0000313" key="3">
    <source>
        <dbReference type="EMBL" id="SNR31115.1"/>
    </source>
</evidence>
<gene>
    <name evidence="3" type="ORF">SAMN06264855_102143</name>
</gene>
<dbReference type="InterPro" id="IPR000868">
    <property type="entry name" value="Isochorismatase-like_dom"/>
</dbReference>
<dbReference type="AlphaFoldDB" id="A0A238V9Q3"/>
<dbReference type="OrthoDB" id="202119at2157"/>
<dbReference type="CDD" id="cd01014">
    <property type="entry name" value="nicotinamidase_related"/>
    <property type="match status" value="1"/>
</dbReference>
<sequence length="195" mass="21089">MTEGAPELRDDTPLPDDAVLLLIDFQTGFDESGWGARNNPEAESVAAALLAAWRAADRPVAHVRHASTEPDSPLRPDRPGFAWKPDLAPLEDEVAFVKSVNGAFVDTDLDAWLREQGSGTLVVCGLTTDHCVSTSVRMAENRGYEVYLVADATATHDRETPDGERVDAETSHRVALAHLNGEFATVVDAADLLDR</sequence>
<proteinExistence type="predicted"/>